<feature type="transmembrane region" description="Helical" evidence="3">
    <location>
        <begin position="64"/>
        <end position="87"/>
    </location>
</feature>
<dbReference type="InterPro" id="IPR051158">
    <property type="entry name" value="Metallophosphoesterase_sf"/>
</dbReference>
<evidence type="ECO:0000259" key="4">
    <source>
        <dbReference type="Pfam" id="PF00149"/>
    </source>
</evidence>
<feature type="domain" description="Calcineurin-like phosphoesterase" evidence="4">
    <location>
        <begin position="165"/>
        <end position="345"/>
    </location>
</feature>
<evidence type="ECO:0000256" key="2">
    <source>
        <dbReference type="ARBA" id="ARBA00022801"/>
    </source>
</evidence>
<feature type="transmembrane region" description="Helical" evidence="3">
    <location>
        <begin position="32"/>
        <end position="52"/>
    </location>
</feature>
<name>A0ABU3BFP4_9FLAO</name>
<keyword evidence="6" id="KW-1185">Reference proteome</keyword>
<feature type="transmembrane region" description="Helical" evidence="3">
    <location>
        <begin position="118"/>
        <end position="139"/>
    </location>
</feature>
<accession>A0ABU3BFP4</accession>
<proteinExistence type="predicted"/>
<keyword evidence="3" id="KW-0472">Membrane</keyword>
<evidence type="ECO:0000256" key="1">
    <source>
        <dbReference type="ARBA" id="ARBA00022723"/>
    </source>
</evidence>
<reference evidence="5 6" key="1">
    <citation type="submission" date="2023-09" db="EMBL/GenBank/DDBJ databases">
        <authorList>
            <person name="Rey-Velasco X."/>
        </authorList>
    </citation>
    <scope>NUCLEOTIDE SEQUENCE [LARGE SCALE GENOMIC DNA]</scope>
    <source>
        <strain evidence="5 6">P007</strain>
    </source>
</reference>
<dbReference type="Pfam" id="PF00149">
    <property type="entry name" value="Metallophos"/>
    <property type="match status" value="1"/>
</dbReference>
<dbReference type="PANTHER" id="PTHR31302">
    <property type="entry name" value="TRANSMEMBRANE PROTEIN WITH METALLOPHOSPHOESTERASE DOMAIN-RELATED"/>
    <property type="match status" value="1"/>
</dbReference>
<dbReference type="EMBL" id="JAVRHU010000001">
    <property type="protein sequence ID" value="MDT0620985.1"/>
    <property type="molecule type" value="Genomic_DNA"/>
</dbReference>
<dbReference type="SUPFAM" id="SSF56300">
    <property type="entry name" value="Metallo-dependent phosphatases"/>
    <property type="match status" value="1"/>
</dbReference>
<gene>
    <name evidence="5" type="ORF">RM520_05075</name>
</gene>
<evidence type="ECO:0000313" key="6">
    <source>
        <dbReference type="Proteomes" id="UP001250662"/>
    </source>
</evidence>
<dbReference type="InterPro" id="IPR029052">
    <property type="entry name" value="Metallo-depent_PP-like"/>
</dbReference>
<keyword evidence="2" id="KW-0378">Hydrolase</keyword>
<keyword evidence="3" id="KW-0812">Transmembrane</keyword>
<dbReference type="Proteomes" id="UP001250662">
    <property type="component" value="Unassembled WGS sequence"/>
</dbReference>
<dbReference type="Gene3D" id="3.60.21.10">
    <property type="match status" value="1"/>
</dbReference>
<sequence length="411" mass="46694">MARFLTILSILYIVLAFYGFQGFKTIFKSSWMQVLYAVLFFFALINLVVRAINYVPGDGLRGSISIAGGIFFSFFLLALFLGFFLLIEDIIRLLTLGYNKIVGLSEGNTSYFPSRRKFVSVIGLGIAALPFGALLYGMYKGKYNYKVLKYELEFEDLPAAFNGYQITQISDVHSGSFDNHEKVSYGIDLINKQKSDVILFTGDLVNDKATEMEPWKDSFAKLEAKDGVFSVLGNHDYGDYTQWESIEAKAQNLVDLKKLQKDIGFDLILDSHRYLERNGERIALVGVENWGRGGFKKAGDLNKAKEGIAKNDFKILMSHDPSHWEDVVINDEYHFHLTLSGHTHGMQFGVEIPGWIKWSPVKWRYKYWAGLYQELGQYINVNRGFGFIGYPGRVGIWPEISVITLKKKGLT</sequence>
<dbReference type="PANTHER" id="PTHR31302:SF31">
    <property type="entry name" value="PHOSPHODIESTERASE YAEI"/>
    <property type="match status" value="1"/>
</dbReference>
<organism evidence="5 6">
    <name type="scientific">Croceitalea vernalis</name>
    <dbReference type="NCBI Taxonomy" id="3075599"/>
    <lineage>
        <taxon>Bacteria</taxon>
        <taxon>Pseudomonadati</taxon>
        <taxon>Bacteroidota</taxon>
        <taxon>Flavobacteriia</taxon>
        <taxon>Flavobacteriales</taxon>
        <taxon>Flavobacteriaceae</taxon>
        <taxon>Croceitalea</taxon>
    </lineage>
</organism>
<dbReference type="InterPro" id="IPR004843">
    <property type="entry name" value="Calcineurin-like_PHP"/>
</dbReference>
<keyword evidence="1" id="KW-0479">Metal-binding</keyword>
<protein>
    <submittedName>
        <fullName evidence="5">Metallophosphoesterase</fullName>
    </submittedName>
</protein>
<dbReference type="RefSeq" id="WP_311387204.1">
    <property type="nucleotide sequence ID" value="NZ_JAVRHU010000001.1"/>
</dbReference>
<dbReference type="CDD" id="cd07385">
    <property type="entry name" value="MPP_YkuE_C"/>
    <property type="match status" value="1"/>
</dbReference>
<comment type="caution">
    <text evidence="5">The sequence shown here is derived from an EMBL/GenBank/DDBJ whole genome shotgun (WGS) entry which is preliminary data.</text>
</comment>
<keyword evidence="3" id="KW-1133">Transmembrane helix</keyword>
<evidence type="ECO:0000313" key="5">
    <source>
        <dbReference type="EMBL" id="MDT0620985.1"/>
    </source>
</evidence>
<evidence type="ECO:0000256" key="3">
    <source>
        <dbReference type="SAM" id="Phobius"/>
    </source>
</evidence>